<dbReference type="Proteomes" id="UP001280591">
    <property type="component" value="Unassembled WGS sequence"/>
</dbReference>
<proteinExistence type="predicted"/>
<comment type="caution">
    <text evidence="1">The sequence shown here is derived from an EMBL/GenBank/DDBJ whole genome shotgun (WGS) entry which is preliminary data.</text>
</comment>
<organism evidence="1 2">
    <name type="scientific">Streptococcus fermentans</name>
    <dbReference type="NCBI Taxonomy" id="3095082"/>
    <lineage>
        <taxon>Bacteria</taxon>
        <taxon>Bacillati</taxon>
        <taxon>Bacillota</taxon>
        <taxon>Bacilli</taxon>
        <taxon>Lactobacillales</taxon>
        <taxon>Streptococcaceae</taxon>
        <taxon>Streptococcus</taxon>
    </lineage>
</organism>
<sequence length="119" mass="14439">MMQWIQYYWLLLVLKKYIRQHKLPVTIHSTFPMIQLHTKRNWFYFITITAPCKLSTTVNRIRRLHLHAKIILLAPNVNYSEIFEAHLELFGIVDTKQPLLMVIDELNEYLEFLFQHKID</sequence>
<accession>A0ABU5FWZ9</accession>
<keyword evidence="2" id="KW-1185">Reference proteome</keyword>
<dbReference type="RefSeq" id="WP_320692101.1">
    <property type="nucleotide sequence ID" value="NZ_JAXHDP010000001.1"/>
</dbReference>
<evidence type="ECO:0000313" key="2">
    <source>
        <dbReference type="Proteomes" id="UP001280591"/>
    </source>
</evidence>
<protein>
    <submittedName>
        <fullName evidence="1">Uncharacterized protein</fullName>
    </submittedName>
</protein>
<name>A0ABU5FWZ9_9STRE</name>
<gene>
    <name evidence="1" type="ORF">SPC81_02220</name>
</gene>
<reference evidence="1 2" key="1">
    <citation type="submission" date="2023-11" db="EMBL/GenBank/DDBJ databases">
        <title>Streptococcus wuxiensis sp. nov., Streptococcus jiangnanensis sp. nov., Streptococcus fermentans sp. nov., three novel members of the genus Streptococcus isolated from breast milk.</title>
        <authorList>
            <person name="Zhou Y."/>
            <person name="Yang B."/>
        </authorList>
    </citation>
    <scope>NUCLEOTIDE SEQUENCE [LARGE SCALE GENOMIC DNA]</scope>
    <source>
        <strain evidence="1 2">BJSWXB5TM5</strain>
    </source>
</reference>
<dbReference type="EMBL" id="JAXHDP010000001">
    <property type="protein sequence ID" value="MDY4345420.1"/>
    <property type="molecule type" value="Genomic_DNA"/>
</dbReference>
<evidence type="ECO:0000313" key="1">
    <source>
        <dbReference type="EMBL" id="MDY4345420.1"/>
    </source>
</evidence>